<proteinExistence type="predicted"/>
<organism evidence="2 3">
    <name type="scientific">Leuconostoc pseudomesenteroides</name>
    <dbReference type="NCBI Taxonomy" id="33968"/>
    <lineage>
        <taxon>Bacteria</taxon>
        <taxon>Bacillati</taxon>
        <taxon>Bacillota</taxon>
        <taxon>Bacilli</taxon>
        <taxon>Lactobacillales</taxon>
        <taxon>Lactobacillaceae</taxon>
        <taxon>Leuconostoc</taxon>
    </lineage>
</organism>
<feature type="transmembrane region" description="Helical" evidence="1">
    <location>
        <begin position="30"/>
        <end position="50"/>
    </location>
</feature>
<keyword evidence="1" id="KW-1133">Transmembrane helix</keyword>
<evidence type="ECO:0000313" key="3">
    <source>
        <dbReference type="Proteomes" id="UP001529201"/>
    </source>
</evidence>
<dbReference type="EMBL" id="JARGDN010000004">
    <property type="protein sequence ID" value="MDG9733471.1"/>
    <property type="molecule type" value="Genomic_DNA"/>
</dbReference>
<keyword evidence="1" id="KW-0472">Membrane</keyword>
<protein>
    <submittedName>
        <fullName evidence="2">Uncharacterized protein</fullName>
    </submittedName>
</protein>
<sequence length="56" mass="6413">MKLGLFSILTILFILLKVFNVVAWSWLIVFSPLIIGVILWLLLLVLLIFIEATADR</sequence>
<evidence type="ECO:0000313" key="2">
    <source>
        <dbReference type="EMBL" id="MDG9733471.1"/>
    </source>
</evidence>
<dbReference type="RefSeq" id="WP_010276420.1">
    <property type="nucleotide sequence ID" value="NZ_CP065993.1"/>
</dbReference>
<gene>
    <name evidence="2" type="ORF">P1N92_04965</name>
</gene>
<dbReference type="GeneID" id="64344982"/>
<keyword evidence="3" id="KW-1185">Reference proteome</keyword>
<evidence type="ECO:0000256" key="1">
    <source>
        <dbReference type="SAM" id="Phobius"/>
    </source>
</evidence>
<keyword evidence="1" id="KW-0812">Transmembrane</keyword>
<accession>A0ABT6HBK8</accession>
<dbReference type="Proteomes" id="UP001529201">
    <property type="component" value="Unassembled WGS sequence"/>
</dbReference>
<name>A0ABT6HBK8_LEUPS</name>
<reference evidence="2 3" key="1">
    <citation type="submission" date="2023-02" db="EMBL/GenBank/DDBJ databases">
        <title>Antimicrobial susceptibility testing and tentative epidemiological cut-off values for Lactobacillaceae family species intended for ingestion.</title>
        <authorList>
            <person name="Noehr-Meldgaard K."/>
            <person name="Struve C."/>
            <person name="Ingmer H."/>
            <person name="Koza A."/>
            <person name="Al-Nakeeb K."/>
            <person name="Agersoe Y."/>
        </authorList>
    </citation>
    <scope>NUCLEOTIDE SEQUENCE [LARGE SCALE GENOMIC DNA]</scope>
    <source>
        <strain evidence="2 3">DSM 20193</strain>
    </source>
</reference>
<comment type="caution">
    <text evidence="2">The sequence shown here is derived from an EMBL/GenBank/DDBJ whole genome shotgun (WGS) entry which is preliminary data.</text>
</comment>